<keyword evidence="2" id="KW-1185">Reference proteome</keyword>
<evidence type="ECO:0000256" key="1">
    <source>
        <dbReference type="SAM" id="MobiDB-lite"/>
    </source>
</evidence>
<dbReference type="InterPro" id="IPR011009">
    <property type="entry name" value="Kinase-like_dom_sf"/>
</dbReference>
<dbReference type="Proteomes" id="UP000887569">
    <property type="component" value="Unplaced"/>
</dbReference>
<reference evidence="3" key="1">
    <citation type="submission" date="2022-11" db="UniProtKB">
        <authorList>
            <consortium name="WormBaseParasite"/>
        </authorList>
    </citation>
    <scope>IDENTIFICATION</scope>
</reference>
<dbReference type="WBParaSite" id="PgR002_g020_t01">
    <property type="protein sequence ID" value="PgR002_g020_t01"/>
    <property type="gene ID" value="PgR002_g020"/>
</dbReference>
<evidence type="ECO:0000313" key="3">
    <source>
        <dbReference type="WBParaSite" id="PgR002_g020_t01"/>
    </source>
</evidence>
<proteinExistence type="predicted"/>
<feature type="region of interest" description="Disordered" evidence="1">
    <location>
        <begin position="1"/>
        <end position="22"/>
    </location>
</feature>
<accession>A0A915AA93</accession>
<sequence>MGSGDECGRHLERPWGRAGSDYEEHGIIGKGAYGIVYLVTHLASNKQVSIHIAFIQFILRVEVSLFLGFRLECSINFSRVVQG</sequence>
<evidence type="ECO:0000313" key="2">
    <source>
        <dbReference type="Proteomes" id="UP000887569"/>
    </source>
</evidence>
<protein>
    <submittedName>
        <fullName evidence="3">Protein kinase domain-containing protein</fullName>
    </submittedName>
</protein>
<dbReference type="Gene3D" id="3.30.200.20">
    <property type="entry name" value="Phosphorylase Kinase, domain 1"/>
    <property type="match status" value="1"/>
</dbReference>
<dbReference type="AlphaFoldDB" id="A0A915AA93"/>
<organism evidence="2 3">
    <name type="scientific">Parascaris univalens</name>
    <name type="common">Nematode worm</name>
    <dbReference type="NCBI Taxonomy" id="6257"/>
    <lineage>
        <taxon>Eukaryota</taxon>
        <taxon>Metazoa</taxon>
        <taxon>Ecdysozoa</taxon>
        <taxon>Nematoda</taxon>
        <taxon>Chromadorea</taxon>
        <taxon>Rhabditida</taxon>
        <taxon>Spirurina</taxon>
        <taxon>Ascaridomorpha</taxon>
        <taxon>Ascaridoidea</taxon>
        <taxon>Ascarididae</taxon>
        <taxon>Parascaris</taxon>
    </lineage>
</organism>
<dbReference type="SUPFAM" id="SSF56112">
    <property type="entry name" value="Protein kinase-like (PK-like)"/>
    <property type="match status" value="1"/>
</dbReference>
<name>A0A915AA93_PARUN</name>